<keyword evidence="3" id="KW-1185">Reference proteome</keyword>
<keyword evidence="1" id="KW-1133">Transmembrane helix</keyword>
<accession>A0A0P1A852</accession>
<reference evidence="3" key="1">
    <citation type="submission" date="2014-09" db="EMBL/GenBank/DDBJ databases">
        <authorList>
            <person name="Sharma Rahul"/>
            <person name="Thines Marco"/>
        </authorList>
    </citation>
    <scope>NUCLEOTIDE SEQUENCE [LARGE SCALE GENOMIC DNA]</scope>
</reference>
<proteinExistence type="predicted"/>
<protein>
    <submittedName>
        <fullName evidence="2">Uncharacterized protein</fullName>
    </submittedName>
</protein>
<feature type="transmembrane region" description="Helical" evidence="1">
    <location>
        <begin position="6"/>
        <end position="23"/>
    </location>
</feature>
<sequence length="57" mass="6312">MVKPHPSFILIALVGILTYHFLLSAKEGNYDKSLPLSCAVFAVKIWTAYHHASILEG</sequence>
<evidence type="ECO:0000313" key="2">
    <source>
        <dbReference type="EMBL" id="CEG36861.1"/>
    </source>
</evidence>
<dbReference type="GeneID" id="36399169"/>
<dbReference type="EMBL" id="CCYD01000252">
    <property type="protein sequence ID" value="CEG36861.1"/>
    <property type="molecule type" value="Genomic_DNA"/>
</dbReference>
<keyword evidence="1" id="KW-0812">Transmembrane</keyword>
<dbReference type="AlphaFoldDB" id="A0A0P1A852"/>
<organism evidence="2 3">
    <name type="scientific">Plasmopara halstedii</name>
    <name type="common">Downy mildew of sunflower</name>
    <dbReference type="NCBI Taxonomy" id="4781"/>
    <lineage>
        <taxon>Eukaryota</taxon>
        <taxon>Sar</taxon>
        <taxon>Stramenopiles</taxon>
        <taxon>Oomycota</taxon>
        <taxon>Peronosporomycetes</taxon>
        <taxon>Peronosporales</taxon>
        <taxon>Peronosporaceae</taxon>
        <taxon>Plasmopara</taxon>
    </lineage>
</organism>
<evidence type="ECO:0000313" key="3">
    <source>
        <dbReference type="Proteomes" id="UP000054928"/>
    </source>
</evidence>
<dbReference type="RefSeq" id="XP_024573230.1">
    <property type="nucleotide sequence ID" value="XM_024722121.1"/>
</dbReference>
<keyword evidence="1" id="KW-0472">Membrane</keyword>
<evidence type="ECO:0000256" key="1">
    <source>
        <dbReference type="SAM" id="Phobius"/>
    </source>
</evidence>
<name>A0A0P1A852_PLAHL</name>
<dbReference type="Proteomes" id="UP000054928">
    <property type="component" value="Unassembled WGS sequence"/>
</dbReference>